<dbReference type="EMBL" id="BAABBW010000001">
    <property type="protein sequence ID" value="GAA4168505.1"/>
    <property type="molecule type" value="Genomic_DNA"/>
</dbReference>
<dbReference type="Gene3D" id="3.10.450.50">
    <property type="match status" value="1"/>
</dbReference>
<keyword evidence="3" id="KW-1185">Reference proteome</keyword>
<sequence length="129" mass="14376">MTSSNQLPEWFATALDAFGRGDLDGWMAIYAPDAVHEFPWVPEGRITRLEGWDAINAYMGRLVAAGAGGGGTFEVISVTETDDKLIVEMIGRRERDGVPVELGYVSVLTLRDGKVVRFRDYMNPLQLRR</sequence>
<proteinExistence type="predicted"/>
<dbReference type="InterPro" id="IPR037401">
    <property type="entry name" value="SnoaL-like"/>
</dbReference>
<evidence type="ECO:0000259" key="1">
    <source>
        <dbReference type="Pfam" id="PF12680"/>
    </source>
</evidence>
<dbReference type="SUPFAM" id="SSF54427">
    <property type="entry name" value="NTF2-like"/>
    <property type="match status" value="1"/>
</dbReference>
<dbReference type="InterPro" id="IPR032710">
    <property type="entry name" value="NTF2-like_dom_sf"/>
</dbReference>
<organism evidence="2 3">
    <name type="scientific">Gryllotalpicola koreensis</name>
    <dbReference type="NCBI Taxonomy" id="993086"/>
    <lineage>
        <taxon>Bacteria</taxon>
        <taxon>Bacillati</taxon>
        <taxon>Actinomycetota</taxon>
        <taxon>Actinomycetes</taxon>
        <taxon>Micrococcales</taxon>
        <taxon>Microbacteriaceae</taxon>
        <taxon>Gryllotalpicola</taxon>
    </lineage>
</organism>
<accession>A0ABP7ZR69</accession>
<comment type="caution">
    <text evidence="2">The sequence shown here is derived from an EMBL/GenBank/DDBJ whole genome shotgun (WGS) entry which is preliminary data.</text>
</comment>
<evidence type="ECO:0000313" key="3">
    <source>
        <dbReference type="Proteomes" id="UP001501079"/>
    </source>
</evidence>
<protein>
    <submittedName>
        <fullName evidence="2">Nuclear transport factor 2 family protein</fullName>
    </submittedName>
</protein>
<gene>
    <name evidence="2" type="ORF">GCM10022287_03590</name>
</gene>
<dbReference type="Proteomes" id="UP001501079">
    <property type="component" value="Unassembled WGS sequence"/>
</dbReference>
<evidence type="ECO:0000313" key="2">
    <source>
        <dbReference type="EMBL" id="GAA4168505.1"/>
    </source>
</evidence>
<name>A0ABP7ZR69_9MICO</name>
<dbReference type="Pfam" id="PF12680">
    <property type="entry name" value="SnoaL_2"/>
    <property type="match status" value="1"/>
</dbReference>
<dbReference type="RefSeq" id="WP_344751555.1">
    <property type="nucleotide sequence ID" value="NZ_BAABBW010000001.1"/>
</dbReference>
<feature type="domain" description="SnoaL-like" evidence="1">
    <location>
        <begin position="15"/>
        <end position="117"/>
    </location>
</feature>
<reference evidence="3" key="1">
    <citation type="journal article" date="2019" name="Int. J. Syst. Evol. Microbiol.">
        <title>The Global Catalogue of Microorganisms (GCM) 10K type strain sequencing project: providing services to taxonomists for standard genome sequencing and annotation.</title>
        <authorList>
            <consortium name="The Broad Institute Genomics Platform"/>
            <consortium name="The Broad Institute Genome Sequencing Center for Infectious Disease"/>
            <person name="Wu L."/>
            <person name="Ma J."/>
        </authorList>
    </citation>
    <scope>NUCLEOTIDE SEQUENCE [LARGE SCALE GENOMIC DNA]</scope>
    <source>
        <strain evidence="3">JCM 17591</strain>
    </source>
</reference>